<evidence type="ECO:0000313" key="2">
    <source>
        <dbReference type="EnsemblMetazoa" id="XP_050509407.1"/>
    </source>
</evidence>
<dbReference type="Proteomes" id="UP001652700">
    <property type="component" value="Unplaced"/>
</dbReference>
<feature type="compositionally biased region" description="Polar residues" evidence="1">
    <location>
        <begin position="92"/>
        <end position="106"/>
    </location>
</feature>
<dbReference type="AlphaFoldDB" id="A0A6P7GG00"/>
<accession>A0A6P7GG00</accession>
<evidence type="ECO:0000313" key="5">
    <source>
        <dbReference type="RefSeq" id="XP_028143954.1"/>
    </source>
</evidence>
<dbReference type="RefSeq" id="XP_028143953.1">
    <property type="nucleotide sequence ID" value="XM_028288152.1"/>
</dbReference>
<dbReference type="EnsemblMetazoa" id="XM_050653450.1">
    <property type="protein sequence ID" value="XP_050509407.1"/>
    <property type="gene ID" value="LOC126886500"/>
</dbReference>
<dbReference type="RefSeq" id="XP_028143954.1">
    <property type="nucleotide sequence ID" value="XM_028288153.1"/>
</dbReference>
<keyword evidence="3" id="KW-1185">Reference proteome</keyword>
<protein>
    <submittedName>
        <fullName evidence="4 5">Uncharacterized protein LOC114337644</fullName>
    </submittedName>
</protein>
<feature type="region of interest" description="Disordered" evidence="1">
    <location>
        <begin position="79"/>
        <end position="106"/>
    </location>
</feature>
<reference evidence="2" key="2">
    <citation type="submission" date="2025-05" db="UniProtKB">
        <authorList>
            <consortium name="EnsemblMetazoa"/>
        </authorList>
    </citation>
    <scope>IDENTIFICATION</scope>
</reference>
<reference evidence="4 5" key="1">
    <citation type="submission" date="2025-04" db="UniProtKB">
        <authorList>
            <consortium name="RefSeq"/>
        </authorList>
    </citation>
    <scope>IDENTIFICATION</scope>
    <source>
        <tissue evidence="4 5">Whole insect</tissue>
    </source>
</reference>
<gene>
    <name evidence="4 5" type="primary">LOC114337644</name>
</gene>
<dbReference type="PANTHER" id="PTHR33480">
    <property type="entry name" value="SET DOMAIN-CONTAINING PROTEIN-RELATED"/>
    <property type="match status" value="1"/>
</dbReference>
<dbReference type="OrthoDB" id="6753065at2759"/>
<evidence type="ECO:0000313" key="3">
    <source>
        <dbReference type="Proteomes" id="UP001652700"/>
    </source>
</evidence>
<evidence type="ECO:0000256" key="1">
    <source>
        <dbReference type="SAM" id="MobiDB-lite"/>
    </source>
</evidence>
<name>A0A6P7GG00_DIAVI</name>
<evidence type="ECO:0000313" key="4">
    <source>
        <dbReference type="RefSeq" id="XP_028143953.1"/>
    </source>
</evidence>
<sequence length="765" mass="89158">MEVDKMHFDRMEIKQEVSEEVCREEIGNNEMDDDLFDTFKIEINEEPKREATDDAFEYLVLKEETEINDNGLELSEEYQTNKQSKVDENDSNFDSTNKSPKNIIQKSKNKKVAHCKFCEEDVHSKNFVRHLERSHQSETELINIFQLPKSSKERRIALSALRYDTNFNLYINSNKIRPVRKQSTANGEPTYYPCGYCKGLFVKSYLKRHSKKCLFQKQWTKANKTRQNHMTNSQTIVACALDPTKVISKFNVKEQTLHENNEQNINERVVIQVKHKNTFTEVQAPDHTNSFPSSTCSDKENENHSYSLRSYVSKSVSTKIDNDDKAFKIDSQSEFSSTNTDNSEIIDNVRPILINNKDLNSATPVKLFSKEIKIQRSKNKKVAHCKFCEEDVYSKNFVRHLERSHQSETELINIFQLPKSSKERRIALSAFRYDTNFDLYINSIKIRPVRKQSTADGEPTYYPCAYCKGLFVKSYLKRHAKSCLFQKQWTKGNETRQNHMANSQTIVACALDPTNVISKLNVKEQVFKIMKSDEISFEAKKDLLISNLGESYLKKHRRKRMMYGCSNLMRELSRLLISYRKLTNTDVPFKDLLHPRNFDNVVAAVRIIVGYDHVTKTFKSPSLAVHLGTSLKLACDELTQLILKESSGFKCNSSDESRQWLHNIKNFKILIEARWNSELAFPQHRDSDKSDTIDETLDKKQRIKKQSWSNKEVKLVETHFQEFINENGYPSNREIREFIAASKIKRTVPVIKSKIQHLIKKNNRN</sequence>
<proteinExistence type="predicted"/>
<dbReference type="PANTHER" id="PTHR33480:SF1">
    <property type="entry name" value="TYR RECOMBINASE DOMAIN-CONTAINING PROTEIN"/>
    <property type="match status" value="1"/>
</dbReference>
<organism evidence="4">
    <name type="scientific">Diabrotica virgifera virgifera</name>
    <name type="common">western corn rootworm</name>
    <dbReference type="NCBI Taxonomy" id="50390"/>
    <lineage>
        <taxon>Eukaryota</taxon>
        <taxon>Metazoa</taxon>
        <taxon>Ecdysozoa</taxon>
        <taxon>Arthropoda</taxon>
        <taxon>Hexapoda</taxon>
        <taxon>Insecta</taxon>
        <taxon>Pterygota</taxon>
        <taxon>Neoptera</taxon>
        <taxon>Endopterygota</taxon>
        <taxon>Coleoptera</taxon>
        <taxon>Polyphaga</taxon>
        <taxon>Cucujiformia</taxon>
        <taxon>Chrysomeloidea</taxon>
        <taxon>Chrysomelidae</taxon>
        <taxon>Galerucinae</taxon>
        <taxon>Diabroticina</taxon>
        <taxon>Diabroticites</taxon>
        <taxon>Diabrotica</taxon>
    </lineage>
</organism>